<dbReference type="InterPro" id="IPR003644">
    <property type="entry name" value="Calx_beta"/>
</dbReference>
<dbReference type="RefSeq" id="WP_193871026.1">
    <property type="nucleotide sequence ID" value="NZ_JADEWU010000062.1"/>
</dbReference>
<dbReference type="Pfam" id="PF04151">
    <property type="entry name" value="PPC"/>
    <property type="match status" value="1"/>
</dbReference>
<proteinExistence type="predicted"/>
<dbReference type="Pfam" id="PF03160">
    <property type="entry name" value="Calx-beta"/>
    <property type="match status" value="2"/>
</dbReference>
<gene>
    <name evidence="5" type="ORF">IQ236_20635</name>
</gene>
<feature type="non-terminal residue" evidence="5">
    <location>
        <position position="615"/>
    </location>
</feature>
<keyword evidence="3" id="KW-0106">Calcium</keyword>
<evidence type="ECO:0000256" key="3">
    <source>
        <dbReference type="ARBA" id="ARBA00022837"/>
    </source>
</evidence>
<evidence type="ECO:0000313" key="6">
    <source>
        <dbReference type="Proteomes" id="UP000640725"/>
    </source>
</evidence>
<dbReference type="InterPro" id="IPR038081">
    <property type="entry name" value="CalX-like_sf"/>
</dbReference>
<evidence type="ECO:0000256" key="2">
    <source>
        <dbReference type="ARBA" id="ARBA00022737"/>
    </source>
</evidence>
<dbReference type="Gene3D" id="2.60.40.2030">
    <property type="match status" value="2"/>
</dbReference>
<evidence type="ECO:0000313" key="5">
    <source>
        <dbReference type="EMBL" id="MBE9145602.1"/>
    </source>
</evidence>
<dbReference type="SUPFAM" id="SSF89260">
    <property type="entry name" value="Collagen-binding domain"/>
    <property type="match status" value="1"/>
</dbReference>
<dbReference type="InterPro" id="IPR007280">
    <property type="entry name" value="Peptidase_C_arc/bac"/>
</dbReference>
<protein>
    <submittedName>
        <fullName evidence="5">Pre-peptidase C-terminal domain-containing protein</fullName>
    </submittedName>
</protein>
<evidence type="ECO:0000259" key="4">
    <source>
        <dbReference type="SMART" id="SM00237"/>
    </source>
</evidence>
<dbReference type="PANTHER" id="PTHR46682">
    <property type="entry name" value="ADHESION G-PROTEIN COUPLED RECEPTOR V1"/>
    <property type="match status" value="1"/>
</dbReference>
<dbReference type="PANTHER" id="PTHR46682:SF1">
    <property type="entry name" value="ADHESION G-PROTEIN COUPLED RECEPTOR V1"/>
    <property type="match status" value="1"/>
</dbReference>
<keyword evidence="6" id="KW-1185">Reference proteome</keyword>
<accession>A0ABR9UGK5</accession>
<feature type="domain" description="Calx-beta" evidence="4">
    <location>
        <begin position="311"/>
        <end position="401"/>
    </location>
</feature>
<name>A0ABR9UGK5_9CYAN</name>
<keyword evidence="1" id="KW-0732">Signal</keyword>
<evidence type="ECO:0000256" key="1">
    <source>
        <dbReference type="ARBA" id="ARBA00022729"/>
    </source>
</evidence>
<dbReference type="Proteomes" id="UP000640725">
    <property type="component" value="Unassembled WGS sequence"/>
</dbReference>
<reference evidence="5 6" key="1">
    <citation type="submission" date="2020-10" db="EMBL/GenBank/DDBJ databases">
        <authorList>
            <person name="Castelo-Branco R."/>
            <person name="Eusebio N."/>
            <person name="Adriana R."/>
            <person name="Vieira A."/>
            <person name="Brugerolle De Fraissinette N."/>
            <person name="Rezende De Castro R."/>
            <person name="Schneider M.P."/>
            <person name="Vasconcelos V."/>
            <person name="Leao P.N."/>
        </authorList>
    </citation>
    <scope>NUCLEOTIDE SEQUENCE [LARGE SCALE GENOMIC DNA]</scope>
    <source>
        <strain evidence="5 6">LEGE 06226</strain>
    </source>
</reference>
<dbReference type="SUPFAM" id="SSF141072">
    <property type="entry name" value="CalX-like"/>
    <property type="match status" value="2"/>
</dbReference>
<dbReference type="Gene3D" id="2.60.120.380">
    <property type="match status" value="2"/>
</dbReference>
<dbReference type="SMART" id="SM00237">
    <property type="entry name" value="Calx_beta"/>
    <property type="match status" value="1"/>
</dbReference>
<dbReference type="EMBL" id="JADEWU010000062">
    <property type="protein sequence ID" value="MBE9145602.1"/>
    <property type="molecule type" value="Genomic_DNA"/>
</dbReference>
<sequence>MLLEFGAEQNNLLVDSSLKLTSSPGISLFRVSQSFLSDITVQQLELKLQQFATNPELTDKIDQAFGNNWDIQKAQSLTQDWLTGEFKGLPEIKIVSQADINGANGAFADAIDTIYLSREFLAQNTANPEAVVDVLLEETGHFIDSVINSTDTPGDEGELFAALLQSKTLTPIQLAEIQAEDDTATVVIDGQTLVIEQDNTLSTAFDVGTLSGTRSFSGWVGSTDTNDYYRFYVGSSNNLSLNLNGLSADADVQLLNSSGGVITSSAYGGSTAESITQSLNPGTYYVRVYRFSGDTNYNLSLSVPTTTPTNVTITASDSSAAETLSGQTANPGRFTITRTGTTSNALTVNYTVAGTATKGTDYSNLTGSLTIPAGSTTATLPVNVIDDSTVEGSETSVVSLSSSSAYTLGSTSSATVTIADNDVAAINMGVNQTLSGSLSTTDPSNPTRTGGYYKDDYRLTGVTVGQPVKVNLNSSAFDAYVQIINQATGAVVTYNDDANGTNNSELTFTPQSGVNYLVRVTSYYSGITGAYSLSTTSTPPTTVSITASDSSAAETLSGQTANPGRFTITRTGTTSNALTVNYTVAGTATKGTDYSNLTGSLTIPAGSTTATLPVN</sequence>
<organism evidence="5 6">
    <name type="scientific">Planktothrix mougeotii LEGE 06226</name>
    <dbReference type="NCBI Taxonomy" id="1828728"/>
    <lineage>
        <taxon>Bacteria</taxon>
        <taxon>Bacillati</taxon>
        <taxon>Cyanobacteriota</taxon>
        <taxon>Cyanophyceae</taxon>
        <taxon>Oscillatoriophycideae</taxon>
        <taxon>Oscillatoriales</taxon>
        <taxon>Microcoleaceae</taxon>
        <taxon>Planktothrix</taxon>
    </lineage>
</organism>
<comment type="caution">
    <text evidence="5">The sequence shown here is derived from an EMBL/GenBank/DDBJ whole genome shotgun (WGS) entry which is preliminary data.</text>
</comment>
<keyword evidence="2" id="KW-0677">Repeat</keyword>
<dbReference type="InterPro" id="IPR026919">
    <property type="entry name" value="ADGRV1"/>
</dbReference>